<reference evidence="17" key="2">
    <citation type="submission" date="2015-06" db="UniProtKB">
        <authorList>
            <consortium name="EnsemblPlants"/>
        </authorList>
    </citation>
    <scope>IDENTIFICATION</scope>
    <source>
        <strain evidence="17">DM1-3 516 R44</strain>
    </source>
</reference>
<evidence type="ECO:0000256" key="5">
    <source>
        <dbReference type="ARBA" id="ARBA00022490"/>
    </source>
</evidence>
<sequence length="456" mass="52830">MDDVWDNNAWDDMKRSFPDDKNGSRVILTTRLANVGIYASSGSLPYYMRCLSVEQSLELFNSKVFGRETCPPELEKAIKQVVEKCQGLPLAIVVVAGFCSKISKTKNCWEDVAHKIGLVVSRDTKECLDLLALSYNHLPHHLKSCFLYMGAFPKNIEISVSRLIKQWIAAMFVNCTPEKDFEEVSEGYLRDLIDRSLIMVKKMTSSGKVKTCEVHDLLYDIIVRESQKERFIYFTKSNVIVSPSVASFEYCIIFNYWKDLWTHLDLDYDIVIPSLPWANSFLCFGRDGTTGFCHQIDSFITFTNFTILAVLDLCFQPFDHLPSEIWKLYSLRYLALASFDVLPPSVRYLRFLQTLICYSHQTSICLPVDIREIEQLRHLYFRKCCYFSDNPKDYVYRFSQLDRALTKMQTLSYISFGSVTKSIFEGMPNLKKLGIRERREECLTAEQMSGNSRSWF</sequence>
<dbReference type="InterPro" id="IPR042197">
    <property type="entry name" value="Apaf_helical"/>
</dbReference>
<evidence type="ECO:0000259" key="15">
    <source>
        <dbReference type="Pfam" id="PF23559"/>
    </source>
</evidence>
<dbReference type="GO" id="GO:0005524">
    <property type="term" value="F:ATP binding"/>
    <property type="evidence" value="ECO:0007669"/>
    <property type="project" value="UniProtKB-KW"/>
</dbReference>
<dbReference type="Pfam" id="PF00931">
    <property type="entry name" value="NB-ARC"/>
    <property type="match status" value="1"/>
</dbReference>
<evidence type="ECO:0000256" key="9">
    <source>
        <dbReference type="ARBA" id="ARBA00022741"/>
    </source>
</evidence>
<dbReference type="HOGENOM" id="CLU_000837_35_8_1"/>
<evidence type="ECO:0000256" key="1">
    <source>
        <dbReference type="ARBA" id="ARBA00002074"/>
    </source>
</evidence>
<dbReference type="SUPFAM" id="SSF52540">
    <property type="entry name" value="P-loop containing nucleoside triphosphate hydrolases"/>
    <property type="match status" value="1"/>
</dbReference>
<dbReference type="InterPro" id="IPR032675">
    <property type="entry name" value="LRR_dom_sf"/>
</dbReference>
<keyword evidence="9" id="KW-0547">Nucleotide-binding</keyword>
<dbReference type="GO" id="GO:0009626">
    <property type="term" value="P:plant-type hypersensitive response"/>
    <property type="evidence" value="ECO:0007669"/>
    <property type="project" value="UniProtKB-KW"/>
</dbReference>
<evidence type="ECO:0000259" key="16">
    <source>
        <dbReference type="Pfam" id="PF23598"/>
    </source>
</evidence>
<keyword evidence="12" id="KW-0175">Coiled coil</keyword>
<evidence type="ECO:0000256" key="10">
    <source>
        <dbReference type="ARBA" id="ARBA00022821"/>
    </source>
</evidence>
<evidence type="ECO:0000256" key="8">
    <source>
        <dbReference type="ARBA" id="ARBA00022737"/>
    </source>
</evidence>
<evidence type="ECO:0000256" key="7">
    <source>
        <dbReference type="ARBA" id="ARBA00022667"/>
    </source>
</evidence>
<evidence type="ECO:0000256" key="4">
    <source>
        <dbReference type="ARBA" id="ARBA00008894"/>
    </source>
</evidence>
<evidence type="ECO:0000256" key="12">
    <source>
        <dbReference type="ARBA" id="ARBA00023054"/>
    </source>
</evidence>
<dbReference type="InterPro" id="IPR002182">
    <property type="entry name" value="NB-ARC"/>
</dbReference>
<comment type="similarity">
    <text evidence="4">Belongs to the disease resistance NB-LRR family.</text>
</comment>
<evidence type="ECO:0000256" key="2">
    <source>
        <dbReference type="ARBA" id="ARBA00004170"/>
    </source>
</evidence>
<protein>
    <submittedName>
        <fullName evidence="17">Disease resistance protein</fullName>
    </submittedName>
</protein>
<keyword evidence="7" id="KW-0381">Hypersensitive response</keyword>
<feature type="domain" description="Disease resistance protein winged helix" evidence="15">
    <location>
        <begin position="152"/>
        <end position="222"/>
    </location>
</feature>
<keyword evidence="11" id="KW-0067">ATP-binding</keyword>
<dbReference type="Gramene" id="PGSC0003DMT400056267">
    <property type="protein sequence ID" value="PGSC0003DMT400056267"/>
    <property type="gene ID" value="PGSC0003DMG400021862"/>
</dbReference>
<dbReference type="OMA" id="LIMVKKM"/>
<dbReference type="GO" id="GO:0043531">
    <property type="term" value="F:ADP binding"/>
    <property type="evidence" value="ECO:0007669"/>
    <property type="project" value="InterPro"/>
</dbReference>
<dbReference type="Gene3D" id="3.80.10.10">
    <property type="entry name" value="Ribonuclease Inhibitor"/>
    <property type="match status" value="1"/>
</dbReference>
<dbReference type="InterPro" id="IPR058922">
    <property type="entry name" value="WHD_DRP"/>
</dbReference>
<dbReference type="Gene3D" id="1.10.10.10">
    <property type="entry name" value="Winged helix-like DNA-binding domain superfamily/Winged helix DNA-binding domain"/>
    <property type="match status" value="1"/>
</dbReference>
<dbReference type="GO" id="GO:0005737">
    <property type="term" value="C:cytoplasm"/>
    <property type="evidence" value="ECO:0007669"/>
    <property type="project" value="UniProtKB-SubCell"/>
</dbReference>
<dbReference type="InterPro" id="IPR044974">
    <property type="entry name" value="Disease_R_plants"/>
</dbReference>
<feature type="domain" description="NB-ARC" evidence="14">
    <location>
        <begin position="1"/>
        <end position="68"/>
    </location>
</feature>
<keyword evidence="13" id="KW-0472">Membrane</keyword>
<keyword evidence="6" id="KW-0433">Leucine-rich repeat</keyword>
<dbReference type="SMR" id="M1BZ79"/>
<dbReference type="EnsemblPlants" id="PGSC0003DMT400056267">
    <property type="protein sequence ID" value="PGSC0003DMT400056267"/>
    <property type="gene ID" value="PGSC0003DMG400021862"/>
</dbReference>
<comment type="subcellular location">
    <subcellularLocation>
        <location evidence="3">Cytoplasm</location>
    </subcellularLocation>
    <subcellularLocation>
        <location evidence="2">Membrane</location>
        <topology evidence="2">Peripheral membrane protein</topology>
    </subcellularLocation>
</comment>
<evidence type="ECO:0000259" key="14">
    <source>
        <dbReference type="Pfam" id="PF00931"/>
    </source>
</evidence>
<evidence type="ECO:0000313" key="17">
    <source>
        <dbReference type="EnsemblPlants" id="PGSC0003DMT400056267"/>
    </source>
</evidence>
<dbReference type="PaxDb" id="4113-PGSC0003DMT400056267"/>
<name>M1BZ79_SOLTU</name>
<evidence type="ECO:0000256" key="11">
    <source>
        <dbReference type="ARBA" id="ARBA00022840"/>
    </source>
</evidence>
<feature type="domain" description="Disease resistance R13L4/SHOC-2-like LRR" evidence="16">
    <location>
        <begin position="292"/>
        <end position="433"/>
    </location>
</feature>
<evidence type="ECO:0000256" key="6">
    <source>
        <dbReference type="ARBA" id="ARBA00022614"/>
    </source>
</evidence>
<keyword evidence="10" id="KW-0611">Plant defense</keyword>
<dbReference type="InterPro" id="IPR027417">
    <property type="entry name" value="P-loop_NTPase"/>
</dbReference>
<dbReference type="AlphaFoldDB" id="M1BZ79"/>
<dbReference type="Proteomes" id="UP000011115">
    <property type="component" value="Unassembled WGS sequence"/>
</dbReference>
<evidence type="ECO:0000256" key="13">
    <source>
        <dbReference type="ARBA" id="ARBA00023136"/>
    </source>
</evidence>
<dbReference type="FunFam" id="1.10.10.10:FF:000322">
    <property type="entry name" value="Probable disease resistance protein At1g63360"/>
    <property type="match status" value="1"/>
</dbReference>
<organism evidence="17 18">
    <name type="scientific">Solanum tuberosum</name>
    <name type="common">Potato</name>
    <dbReference type="NCBI Taxonomy" id="4113"/>
    <lineage>
        <taxon>Eukaryota</taxon>
        <taxon>Viridiplantae</taxon>
        <taxon>Streptophyta</taxon>
        <taxon>Embryophyta</taxon>
        <taxon>Tracheophyta</taxon>
        <taxon>Spermatophyta</taxon>
        <taxon>Magnoliopsida</taxon>
        <taxon>eudicotyledons</taxon>
        <taxon>Gunneridae</taxon>
        <taxon>Pentapetalae</taxon>
        <taxon>asterids</taxon>
        <taxon>lamiids</taxon>
        <taxon>Solanales</taxon>
        <taxon>Solanaceae</taxon>
        <taxon>Solanoideae</taxon>
        <taxon>Solaneae</taxon>
        <taxon>Solanum</taxon>
    </lineage>
</organism>
<dbReference type="Pfam" id="PF23559">
    <property type="entry name" value="WHD_DRP"/>
    <property type="match status" value="1"/>
</dbReference>
<dbReference type="InParanoid" id="M1BZ79"/>
<dbReference type="eggNOG" id="KOG4658">
    <property type="taxonomic scope" value="Eukaryota"/>
</dbReference>
<dbReference type="GO" id="GO:0016020">
    <property type="term" value="C:membrane"/>
    <property type="evidence" value="ECO:0007669"/>
    <property type="project" value="UniProtKB-SubCell"/>
</dbReference>
<dbReference type="ExpressionAtlas" id="M1BZ79">
    <property type="expression patterns" value="baseline"/>
</dbReference>
<evidence type="ECO:0000256" key="3">
    <source>
        <dbReference type="ARBA" id="ARBA00004496"/>
    </source>
</evidence>
<dbReference type="Gene3D" id="1.10.8.430">
    <property type="entry name" value="Helical domain of apoptotic protease-activating factors"/>
    <property type="match status" value="1"/>
</dbReference>
<dbReference type="InterPro" id="IPR055414">
    <property type="entry name" value="LRR_R13L4/SHOC2-like"/>
</dbReference>
<reference evidence="18" key="1">
    <citation type="journal article" date="2011" name="Nature">
        <title>Genome sequence and analysis of the tuber crop potato.</title>
        <authorList>
            <consortium name="The Potato Genome Sequencing Consortium"/>
        </authorList>
    </citation>
    <scope>NUCLEOTIDE SEQUENCE [LARGE SCALE GENOMIC DNA]</scope>
    <source>
        <strain evidence="18">cv. DM1-3 516 R44</strain>
    </source>
</reference>
<dbReference type="InterPro" id="IPR036388">
    <property type="entry name" value="WH-like_DNA-bd_sf"/>
</dbReference>
<evidence type="ECO:0000313" key="18">
    <source>
        <dbReference type="Proteomes" id="UP000011115"/>
    </source>
</evidence>
<dbReference type="PANTHER" id="PTHR23155">
    <property type="entry name" value="DISEASE RESISTANCE PROTEIN RP"/>
    <property type="match status" value="1"/>
</dbReference>
<proteinExistence type="inferred from homology"/>
<dbReference type="SUPFAM" id="SSF52047">
    <property type="entry name" value="RNI-like"/>
    <property type="match status" value="1"/>
</dbReference>
<keyword evidence="5" id="KW-0963">Cytoplasm</keyword>
<comment type="function">
    <text evidence="1">Confers resistance to late blight (Phytophthora infestans) races carrying the avirulence gene Avr1. Resistance proteins guard the plant against pathogens that contain an appropriate avirulence protein via an indirect interaction with this avirulence protein. That triggers a defense system including the hypersensitive response, which restricts the pathogen growth.</text>
</comment>
<dbReference type="PANTHER" id="PTHR23155:SF1152">
    <property type="entry name" value="AAA+ ATPASE DOMAIN-CONTAINING PROTEIN"/>
    <property type="match status" value="1"/>
</dbReference>
<dbReference type="Pfam" id="PF23598">
    <property type="entry name" value="LRR_14"/>
    <property type="match status" value="1"/>
</dbReference>
<keyword evidence="8" id="KW-0677">Repeat</keyword>
<accession>M1BZ79</accession>
<keyword evidence="18" id="KW-1185">Reference proteome</keyword>